<proteinExistence type="predicted"/>
<organism evidence="1 2">
    <name type="scientific">Hymenobacter cellulosilyticus</name>
    <dbReference type="NCBI Taxonomy" id="2932248"/>
    <lineage>
        <taxon>Bacteria</taxon>
        <taxon>Pseudomonadati</taxon>
        <taxon>Bacteroidota</taxon>
        <taxon>Cytophagia</taxon>
        <taxon>Cytophagales</taxon>
        <taxon>Hymenobacteraceae</taxon>
        <taxon>Hymenobacter</taxon>
    </lineage>
</organism>
<protein>
    <submittedName>
        <fullName evidence="1">Uncharacterized protein</fullName>
    </submittedName>
</protein>
<reference evidence="1" key="1">
    <citation type="submission" date="2022-04" db="EMBL/GenBank/DDBJ databases">
        <title>Hymenobacter sp. isolated from the air.</title>
        <authorList>
            <person name="Won M."/>
            <person name="Lee C.-M."/>
            <person name="Woen H.-Y."/>
            <person name="Kwon S.-W."/>
        </authorList>
    </citation>
    <scope>NUCLEOTIDE SEQUENCE</scope>
    <source>
        <strain evidence="1">5116S-3</strain>
    </source>
</reference>
<dbReference type="RefSeq" id="WP_244675166.1">
    <property type="nucleotide sequence ID" value="NZ_CP095046.1"/>
</dbReference>
<dbReference type="EMBL" id="CP095046">
    <property type="protein sequence ID" value="UOQ71763.1"/>
    <property type="molecule type" value="Genomic_DNA"/>
</dbReference>
<gene>
    <name evidence="1" type="ORF">MUN79_24690</name>
</gene>
<dbReference type="AlphaFoldDB" id="A0A8T9QA12"/>
<accession>A0A8T9QA12</accession>
<dbReference type="KEGG" id="hcu:MUN79_24690"/>
<dbReference type="Proteomes" id="UP000831796">
    <property type="component" value="Chromosome"/>
</dbReference>
<keyword evidence="2" id="KW-1185">Reference proteome</keyword>
<name>A0A8T9QA12_9BACT</name>
<sequence length="58" mass="6754">MQKNTPSSRFSRDEFCDLIDTRLQQLESSQDARRQYAAVLAALRSSFEAFQKSRLRQA</sequence>
<evidence type="ECO:0000313" key="1">
    <source>
        <dbReference type="EMBL" id="UOQ71763.1"/>
    </source>
</evidence>
<evidence type="ECO:0000313" key="2">
    <source>
        <dbReference type="Proteomes" id="UP000831796"/>
    </source>
</evidence>